<dbReference type="NCBIfam" id="TIGR01167">
    <property type="entry name" value="LPXTG_anchor"/>
    <property type="match status" value="1"/>
</dbReference>
<feature type="region of interest" description="Disordered" evidence="1">
    <location>
        <begin position="548"/>
        <end position="579"/>
    </location>
</feature>
<keyword evidence="5" id="KW-1185">Reference proteome</keyword>
<feature type="compositionally biased region" description="Pro residues" evidence="1">
    <location>
        <begin position="551"/>
        <end position="563"/>
    </location>
</feature>
<gene>
    <name evidence="4" type="ORF">QRX60_48440</name>
</gene>
<keyword evidence="3" id="KW-0732">Signal</keyword>
<dbReference type="Gene3D" id="2.60.40.10">
    <property type="entry name" value="Immunoglobulins"/>
    <property type="match status" value="4"/>
</dbReference>
<organism evidence="4 5">
    <name type="scientific">Amycolatopsis mongoliensis</name>
    <dbReference type="NCBI Taxonomy" id="715475"/>
    <lineage>
        <taxon>Bacteria</taxon>
        <taxon>Bacillati</taxon>
        <taxon>Actinomycetota</taxon>
        <taxon>Actinomycetes</taxon>
        <taxon>Pseudonocardiales</taxon>
        <taxon>Pseudonocardiaceae</taxon>
        <taxon>Amycolatopsis</taxon>
    </lineage>
</organism>
<reference evidence="4 5" key="1">
    <citation type="submission" date="2023-06" db="EMBL/GenBank/DDBJ databases">
        <authorList>
            <person name="Oyuntsetseg B."/>
            <person name="Kim S.B."/>
        </authorList>
    </citation>
    <scope>NUCLEOTIDE SEQUENCE [LARGE SCALE GENOMIC DNA]</scope>
    <source>
        <strain evidence="4 5">4-36</strain>
    </source>
</reference>
<feature type="compositionally biased region" description="Basic and acidic residues" evidence="1">
    <location>
        <begin position="66"/>
        <end position="84"/>
    </location>
</feature>
<accession>A0A9Y2JRR5</accession>
<evidence type="ECO:0000313" key="5">
    <source>
        <dbReference type="Proteomes" id="UP001239397"/>
    </source>
</evidence>
<dbReference type="Proteomes" id="UP001239397">
    <property type="component" value="Chromosome"/>
</dbReference>
<evidence type="ECO:0000256" key="1">
    <source>
        <dbReference type="SAM" id="MobiDB-lite"/>
    </source>
</evidence>
<dbReference type="KEGG" id="amog:QRX60_48440"/>
<dbReference type="EMBL" id="CP127295">
    <property type="protein sequence ID" value="WIY01759.1"/>
    <property type="molecule type" value="Genomic_DNA"/>
</dbReference>
<keyword evidence="2" id="KW-1133">Transmembrane helix</keyword>
<dbReference type="SUPFAM" id="SSF117074">
    <property type="entry name" value="Hypothetical protein PA1324"/>
    <property type="match status" value="1"/>
</dbReference>
<evidence type="ECO:0000256" key="3">
    <source>
        <dbReference type="SAM" id="SignalP"/>
    </source>
</evidence>
<name>A0A9Y2JRR5_9PSEU</name>
<feature type="transmembrane region" description="Helical" evidence="2">
    <location>
        <begin position="598"/>
        <end position="618"/>
    </location>
</feature>
<feature type="compositionally biased region" description="Low complexity" evidence="1">
    <location>
        <begin position="112"/>
        <end position="131"/>
    </location>
</feature>
<dbReference type="RefSeq" id="WP_285998203.1">
    <property type="nucleotide sequence ID" value="NZ_CP127295.1"/>
</dbReference>
<protein>
    <submittedName>
        <fullName evidence="4">LPXTG cell wall anchor domain-containing protein</fullName>
    </submittedName>
</protein>
<sequence length="624" mass="62921">MERLSRTATAFALAVALSLAGSAGPAFAEEAGPETSPSTSADSAPAADRPPVPAPAGAAKPTESPKVTESRKPAESTEPAESRKPTGSARPGATSSSAEPSSRPHPTPTTDSAQSSSATPPETTPTAPAQPDLRLTVVLDRPSYGPEDLVVARATIVNAGTGAATGVNLTSVDNLSYHLWDGFTGGSVSLAPGESIESVTGAYVADVTGDAVRLAVEVTSAEPDANPADNAVTVTAPLTVVRGGFTGIAYGDRNWNHVPDPGEALAGLRVYASGGTPNGFVETVTDAEGRFAFHDLLAGSWQVYGDSPDWTFTGSPVEVDGTQEPEVAVRGQYDVTGWLSGSARFAAPTYAVGDTARMTITLANAGRGPLPGLTATSCSTSSNGTVATGELDPSGPGVTVPAGASRSVEVTVPVDAAAANAGYLEARCWIGSSEPYTGIQVTATTRIPGARAAKSVGILLTRLPSCSCRPLYRAVPDVTVYLRNQVTGAIVARAVTDANGYFAFFDVPADRYDLGLVGPWRGLGGSTPVFPVRGGDDGSGSAYTVVVEPGPDQPDPDAVPAPPAGGNGAVPAPPASAAGSAHPVLAQAHTLASTGTNVGWLALGGFATFLVGAALVLGTRRRSV</sequence>
<dbReference type="GO" id="GO:0005975">
    <property type="term" value="P:carbohydrate metabolic process"/>
    <property type="evidence" value="ECO:0007669"/>
    <property type="project" value="UniProtKB-ARBA"/>
</dbReference>
<feature type="signal peptide" evidence="3">
    <location>
        <begin position="1"/>
        <end position="28"/>
    </location>
</feature>
<feature type="chain" id="PRO_5040873323" evidence="3">
    <location>
        <begin position="29"/>
        <end position="624"/>
    </location>
</feature>
<dbReference type="SUPFAM" id="SSF49478">
    <property type="entry name" value="Cna protein B-type domain"/>
    <property type="match status" value="1"/>
</dbReference>
<feature type="region of interest" description="Disordered" evidence="1">
    <location>
        <begin position="381"/>
        <end position="400"/>
    </location>
</feature>
<proteinExistence type="predicted"/>
<evidence type="ECO:0000313" key="4">
    <source>
        <dbReference type="EMBL" id="WIY01759.1"/>
    </source>
</evidence>
<feature type="region of interest" description="Disordered" evidence="1">
    <location>
        <begin position="26"/>
        <end position="135"/>
    </location>
</feature>
<dbReference type="InterPro" id="IPR013783">
    <property type="entry name" value="Ig-like_fold"/>
</dbReference>
<dbReference type="AlphaFoldDB" id="A0A9Y2JRR5"/>
<feature type="compositionally biased region" description="Low complexity" evidence="1">
    <location>
        <begin position="26"/>
        <end position="47"/>
    </location>
</feature>
<keyword evidence="2" id="KW-0472">Membrane</keyword>
<keyword evidence="2" id="KW-0812">Transmembrane</keyword>
<evidence type="ECO:0000256" key="2">
    <source>
        <dbReference type="SAM" id="Phobius"/>
    </source>
</evidence>